<organism evidence="1 2">
    <name type="scientific">Symbiodinium necroappetens</name>
    <dbReference type="NCBI Taxonomy" id="1628268"/>
    <lineage>
        <taxon>Eukaryota</taxon>
        <taxon>Sar</taxon>
        <taxon>Alveolata</taxon>
        <taxon>Dinophyceae</taxon>
        <taxon>Suessiales</taxon>
        <taxon>Symbiodiniaceae</taxon>
        <taxon>Symbiodinium</taxon>
    </lineage>
</organism>
<evidence type="ECO:0000313" key="2">
    <source>
        <dbReference type="Proteomes" id="UP000601435"/>
    </source>
</evidence>
<proteinExistence type="predicted"/>
<name>A0A812WH32_9DINO</name>
<dbReference type="EMBL" id="CAJNJA010032829">
    <property type="protein sequence ID" value="CAE7671546.1"/>
    <property type="molecule type" value="Genomic_DNA"/>
</dbReference>
<dbReference type="AlphaFoldDB" id="A0A812WH32"/>
<dbReference type="Proteomes" id="UP000601435">
    <property type="component" value="Unassembled WGS sequence"/>
</dbReference>
<reference evidence="1" key="1">
    <citation type="submission" date="2021-02" db="EMBL/GenBank/DDBJ databases">
        <authorList>
            <person name="Dougan E. K."/>
            <person name="Rhodes N."/>
            <person name="Thang M."/>
            <person name="Chan C."/>
        </authorList>
    </citation>
    <scope>NUCLEOTIDE SEQUENCE</scope>
</reference>
<sequence>ARAPRAPAAPLAWHRADGGVLRGFCPCIEPEPPRVPTARARVACRCKLAAGASEGACVLGRWAGVAPEPREPFILLAIPQRAPGAPALSGHHQREEAVARAANIDKAGRGTRGAPA</sequence>
<feature type="non-terminal residue" evidence="1">
    <location>
        <position position="1"/>
    </location>
</feature>
<feature type="non-terminal residue" evidence="1">
    <location>
        <position position="116"/>
    </location>
</feature>
<accession>A0A812WH32</accession>
<protein>
    <submittedName>
        <fullName evidence="1">Uncharacterized protein</fullName>
    </submittedName>
</protein>
<keyword evidence="2" id="KW-1185">Reference proteome</keyword>
<gene>
    <name evidence="1" type="ORF">SNEC2469_LOCUS19225</name>
</gene>
<comment type="caution">
    <text evidence="1">The sequence shown here is derived from an EMBL/GenBank/DDBJ whole genome shotgun (WGS) entry which is preliminary data.</text>
</comment>
<evidence type="ECO:0000313" key="1">
    <source>
        <dbReference type="EMBL" id="CAE7671546.1"/>
    </source>
</evidence>